<reference evidence="3" key="2">
    <citation type="journal article" date="2018" name="Plant J.">
        <title>The Sorghum bicolor reference genome: improved assembly, gene annotations, a transcriptome atlas, and signatures of genome organization.</title>
        <authorList>
            <person name="McCormick R.F."/>
            <person name="Truong S.K."/>
            <person name="Sreedasyam A."/>
            <person name="Jenkins J."/>
            <person name="Shu S."/>
            <person name="Sims D."/>
            <person name="Kennedy M."/>
            <person name="Amirebrahimi M."/>
            <person name="Weers B.D."/>
            <person name="McKinley B."/>
            <person name="Mattison A."/>
            <person name="Morishige D.T."/>
            <person name="Grimwood J."/>
            <person name="Schmutz J."/>
            <person name="Mullet J.E."/>
        </authorList>
    </citation>
    <scope>NUCLEOTIDE SEQUENCE [LARGE SCALE GENOMIC DNA]</scope>
    <source>
        <strain evidence="3">cv. BTx623</strain>
    </source>
</reference>
<evidence type="ECO:0000256" key="1">
    <source>
        <dbReference type="SAM" id="MobiDB-lite"/>
    </source>
</evidence>
<accession>A0A1Z5RQ14</accession>
<feature type="compositionally biased region" description="Basic and acidic residues" evidence="1">
    <location>
        <begin position="100"/>
        <end position="113"/>
    </location>
</feature>
<gene>
    <name evidence="2" type="ORF">SORBI_3004G252850</name>
</gene>
<evidence type="ECO:0000313" key="3">
    <source>
        <dbReference type="Proteomes" id="UP000000768"/>
    </source>
</evidence>
<dbReference type="Gramene" id="OQU85476">
    <property type="protein sequence ID" value="OQU85476"/>
    <property type="gene ID" value="SORBI_3004G252850"/>
</dbReference>
<keyword evidence="3" id="KW-1185">Reference proteome</keyword>
<organism evidence="2 3">
    <name type="scientific">Sorghum bicolor</name>
    <name type="common">Sorghum</name>
    <name type="synonym">Sorghum vulgare</name>
    <dbReference type="NCBI Taxonomy" id="4558"/>
    <lineage>
        <taxon>Eukaryota</taxon>
        <taxon>Viridiplantae</taxon>
        <taxon>Streptophyta</taxon>
        <taxon>Embryophyta</taxon>
        <taxon>Tracheophyta</taxon>
        <taxon>Spermatophyta</taxon>
        <taxon>Magnoliopsida</taxon>
        <taxon>Liliopsida</taxon>
        <taxon>Poales</taxon>
        <taxon>Poaceae</taxon>
        <taxon>PACMAD clade</taxon>
        <taxon>Panicoideae</taxon>
        <taxon>Andropogonodae</taxon>
        <taxon>Andropogoneae</taxon>
        <taxon>Sorghinae</taxon>
        <taxon>Sorghum</taxon>
    </lineage>
</organism>
<dbReference type="EMBL" id="CM000763">
    <property type="protein sequence ID" value="OQU85476.1"/>
    <property type="molecule type" value="Genomic_DNA"/>
</dbReference>
<name>A0A1Z5RQ14_SORBI</name>
<sequence length="140" mass="15551">MRVSLMQQMLATGMPYPSLRVVLILREPSPDIDPALVMTGEVATFVHNILQLKGNVVNLLNSLRGEGVLPPRESTMRRKAHMTSISCTVVAILSEPMLNRGERPSIAHEEERHPPRRACLQQQQPVAAAGIREVEAGRER</sequence>
<evidence type="ECO:0000313" key="2">
    <source>
        <dbReference type="EMBL" id="OQU85476.1"/>
    </source>
</evidence>
<dbReference type="InParanoid" id="A0A1Z5RQ14"/>
<reference evidence="2 3" key="1">
    <citation type="journal article" date="2009" name="Nature">
        <title>The Sorghum bicolor genome and the diversification of grasses.</title>
        <authorList>
            <person name="Paterson A.H."/>
            <person name="Bowers J.E."/>
            <person name="Bruggmann R."/>
            <person name="Dubchak I."/>
            <person name="Grimwood J."/>
            <person name="Gundlach H."/>
            <person name="Haberer G."/>
            <person name="Hellsten U."/>
            <person name="Mitros T."/>
            <person name="Poliakov A."/>
            <person name="Schmutz J."/>
            <person name="Spannagl M."/>
            <person name="Tang H."/>
            <person name="Wang X."/>
            <person name="Wicker T."/>
            <person name="Bharti A.K."/>
            <person name="Chapman J."/>
            <person name="Feltus F.A."/>
            <person name="Gowik U."/>
            <person name="Grigoriev I.V."/>
            <person name="Lyons E."/>
            <person name="Maher C.A."/>
            <person name="Martis M."/>
            <person name="Narechania A."/>
            <person name="Otillar R.P."/>
            <person name="Penning B.W."/>
            <person name="Salamov A.A."/>
            <person name="Wang Y."/>
            <person name="Zhang L."/>
            <person name="Carpita N.C."/>
            <person name="Freeling M."/>
            <person name="Gingle A.R."/>
            <person name="Hash C.T."/>
            <person name="Keller B."/>
            <person name="Klein P."/>
            <person name="Kresovich S."/>
            <person name="McCann M.C."/>
            <person name="Ming R."/>
            <person name="Peterson D.G."/>
            <person name="Mehboob-ur-Rahman"/>
            <person name="Ware D."/>
            <person name="Westhoff P."/>
            <person name="Mayer K.F."/>
            <person name="Messing J."/>
            <person name="Rokhsar D.S."/>
        </authorList>
    </citation>
    <scope>NUCLEOTIDE SEQUENCE [LARGE SCALE GENOMIC DNA]</scope>
    <source>
        <strain evidence="3">cv. BTx623</strain>
    </source>
</reference>
<protein>
    <submittedName>
        <fullName evidence="2">Uncharacterized protein</fullName>
    </submittedName>
</protein>
<feature type="region of interest" description="Disordered" evidence="1">
    <location>
        <begin position="100"/>
        <end position="140"/>
    </location>
</feature>
<dbReference type="AlphaFoldDB" id="A0A1Z5RQ14"/>
<dbReference type="Proteomes" id="UP000000768">
    <property type="component" value="Chromosome 4"/>
</dbReference>
<proteinExistence type="predicted"/>